<feature type="compositionally biased region" description="Basic and acidic residues" evidence="3">
    <location>
        <begin position="1459"/>
        <end position="1475"/>
    </location>
</feature>
<organism evidence="7">
    <name type="scientific">Camponotus floridanus</name>
    <name type="common">Florida carpenter ant</name>
    <dbReference type="NCBI Taxonomy" id="104421"/>
    <lineage>
        <taxon>Eukaryota</taxon>
        <taxon>Metazoa</taxon>
        <taxon>Ecdysozoa</taxon>
        <taxon>Arthropoda</taxon>
        <taxon>Hexapoda</taxon>
        <taxon>Insecta</taxon>
        <taxon>Pterygota</taxon>
        <taxon>Neoptera</taxon>
        <taxon>Endopterygota</taxon>
        <taxon>Hymenoptera</taxon>
        <taxon>Apocrita</taxon>
        <taxon>Aculeata</taxon>
        <taxon>Formicoidea</taxon>
        <taxon>Formicidae</taxon>
        <taxon>Formicinae</taxon>
        <taxon>Camponotus</taxon>
    </lineage>
</organism>
<dbReference type="Proteomes" id="UP000000311">
    <property type="component" value="Unassembled WGS sequence"/>
</dbReference>
<feature type="domain" description="CLEC16A/TT9 C-terminal" evidence="5">
    <location>
        <begin position="244"/>
        <end position="973"/>
    </location>
</feature>
<feature type="compositionally biased region" description="Acidic residues" evidence="3">
    <location>
        <begin position="1511"/>
        <end position="1522"/>
    </location>
</feature>
<evidence type="ECO:0000259" key="4">
    <source>
        <dbReference type="Pfam" id="PF09758"/>
    </source>
</evidence>
<dbReference type="Pfam" id="PF09758">
    <property type="entry name" value="FPL"/>
    <property type="match status" value="1"/>
</dbReference>
<feature type="compositionally biased region" description="Polar residues" evidence="3">
    <location>
        <begin position="943"/>
        <end position="955"/>
    </location>
</feature>
<accession>E2AWT9</accession>
<feature type="region of interest" description="Disordered" evidence="3">
    <location>
        <begin position="1444"/>
        <end position="1570"/>
    </location>
</feature>
<feature type="compositionally biased region" description="Acidic residues" evidence="3">
    <location>
        <begin position="1532"/>
        <end position="1544"/>
    </location>
</feature>
<protein>
    <submittedName>
        <fullName evidence="6">Protein CLEC16A</fullName>
    </submittedName>
</protein>
<comment type="similarity">
    <text evidence="1">Belongs to the CLEC16A/gop-1 family.</text>
</comment>
<evidence type="ECO:0000313" key="6">
    <source>
        <dbReference type="EMBL" id="EFN62059.1"/>
    </source>
</evidence>
<dbReference type="PANTHER" id="PTHR21481">
    <property type="entry name" value="PROTEIN CLEC16A"/>
    <property type="match status" value="1"/>
</dbReference>
<feature type="compositionally biased region" description="Low complexity" evidence="3">
    <location>
        <begin position="380"/>
        <end position="391"/>
    </location>
</feature>
<dbReference type="GO" id="GO:0007034">
    <property type="term" value="P:vacuolar transport"/>
    <property type="evidence" value="ECO:0007669"/>
    <property type="project" value="TreeGrafter"/>
</dbReference>
<dbReference type="GO" id="GO:0005770">
    <property type="term" value="C:late endosome"/>
    <property type="evidence" value="ECO:0007669"/>
    <property type="project" value="TreeGrafter"/>
</dbReference>
<evidence type="ECO:0000256" key="2">
    <source>
        <dbReference type="ARBA" id="ARBA00023006"/>
    </source>
</evidence>
<feature type="region of interest" description="Disordered" evidence="3">
    <location>
        <begin position="371"/>
        <end position="399"/>
    </location>
</feature>
<name>E2AWT9_CAMFO</name>
<dbReference type="Pfam" id="PF19439">
    <property type="entry name" value="CLEC16A_C"/>
    <property type="match status" value="1"/>
</dbReference>
<feature type="compositionally biased region" description="Low complexity" evidence="3">
    <location>
        <begin position="418"/>
        <end position="431"/>
    </location>
</feature>
<dbReference type="GO" id="GO:0005794">
    <property type="term" value="C:Golgi apparatus"/>
    <property type="evidence" value="ECO:0007669"/>
    <property type="project" value="TreeGrafter"/>
</dbReference>
<dbReference type="FunCoup" id="E2AWT9">
    <property type="interactions" value="1554"/>
</dbReference>
<dbReference type="GO" id="GO:0006914">
    <property type="term" value="P:autophagy"/>
    <property type="evidence" value="ECO:0007669"/>
    <property type="project" value="UniProtKB-KW"/>
</dbReference>
<dbReference type="OrthoDB" id="8023715at2759"/>
<feature type="compositionally biased region" description="Polar residues" evidence="3">
    <location>
        <begin position="1545"/>
        <end position="1561"/>
    </location>
</feature>
<evidence type="ECO:0000256" key="3">
    <source>
        <dbReference type="SAM" id="MobiDB-lite"/>
    </source>
</evidence>
<dbReference type="GO" id="GO:0016197">
    <property type="term" value="P:endosomal transport"/>
    <property type="evidence" value="ECO:0007669"/>
    <property type="project" value="TreeGrafter"/>
</dbReference>
<dbReference type="GO" id="GO:1901096">
    <property type="term" value="P:regulation of autophagosome maturation"/>
    <property type="evidence" value="ECO:0007669"/>
    <property type="project" value="TreeGrafter"/>
</dbReference>
<dbReference type="STRING" id="104421.E2AWT9"/>
<keyword evidence="7" id="KW-1185">Reference proteome</keyword>
<feature type="domain" description="FPL" evidence="4">
    <location>
        <begin position="49"/>
        <end position="196"/>
    </location>
</feature>
<sequence>MFRSRSWFGGGLWKPKNPHSPEHLKYLYNVLSKNQTVSENNRGLLVETLRSIAEILIWGDQNDSSVFDFFLEKNMLSFFLRIMKQKCGSYVCVQLLQTLNILFENIRNETSLYYLLSNNHVNSIIVHKFDFSDEEVMAYYISFLKTLSLKLNAHTIHFFYNEHTNDFPLYTEAIKFFNHSEGMVRIAVRTLTLNVYRVEDASMLAFIRDRTAAPYFSNLVYFIGDHIIELDTCVRNDADHQSQNRLSDLVAEHLDHLHYLNDILCLNIPDLNKVLSEHLLHKLLVPLYVYSLMKYKNVSCQIQDERKHVSVVVALFLLSQVFLIVSHGPLVHTLAVIMLMSDLETIQTGTNMILEKLKDITSNKSVSFTSSKETLERSLETQSETLSTTSEMPRNKESHVRNVKELTVHAIDESQEYSHPSTSSDAPSSTANIPVLINTSININEEDLEEIKQLNVTDEEKEQRLALESPLMSHQSQSDLFESLGKKPFLETIISSLLCAENDYAALFALCLLYALANNRGINRKTLDIILSPFYDNTTIKNSYNELLMDRLIHIITLSCQTNTRVRLVTLELTIKLLIQLTISEGQCLLRESHLGAIEAAKEQSTSLLKNFYKSEDIFLDMFEDEYSEIQKRPLNVEWLMMDSNILLPPTGTPMTGIEFSKRLPCGEVERARRAIRVFFLIRELALTLNMEAETQLPLTNPANCVQVNNVLDLNNSDLIACTVVWKDGQKIRRFLVIDVVQLILVEPDTSKLGWGVAKLVGFLQDIDVAGDKDDSRCLHLTIYKPLNSSTGNRIPLLSAKFIFDDHIRCMAAKQRLTKGRIKARQKKMNQIARLLDIPTSVPHCPTPPNYALRGLRHERIIGRGQRPQKEQTRPMFMVNKVPGFAAQMRREIRPVASSSKRDDASSNEKVHENGLRSRDNSPKMPRPRSEEIPLEDMRNRKVSLTSNGLNTVHTCSEKRDSQSATCSNNSESSSMIRKHSEETSFTSTQGQEAKSRRKGQVETVIRRPTVYNVLSNNWKNQIPIRAFPLNNHAILPQHGTPTKDFYSINKIQEYSSQYKPELAILPPTHRGDIDDDKGPIHTIPAPNLGPADKPYNLPTNSGKTAHYPPYLNDLNYHTTVHNPMTATFGSTAINSSLPLQRIATNSSPLLHQYEVTENNDVALNEHQNIQPEAIHQAQNLDITRLYSSITNNPHQSSQSNELFANHAINSNAESNVQFGQSNMPMQTNLHSSLHVGFPSTVIQTPYTVQQIPANFHIGHPVSAGSPLSATQLYDLLNNFPQKFAEQYTSDQQHILQQQLGQIFQPDIVTSFSQPQMHSFNYDEQANQLQQQQILPDQDYTSESVTANHDPGSESSIDTRKQNDVHVNEEFIYSTDGIEQSENNIDNEEMTHQVNQATYFDKMADTSAISTKFYTTLPNREAAEKLAALAAAGHVNSRLINQLQKQQEEDTQKNPIPLNHKDDDDFENQQHDEHMYNQQKSHRKSQQHDHRQNFKVQDNGKLPLQITIPDEKDDYITSDEDQQSNTKRDNIDVEYEYEDGEIEDPQSTISLKTTSHNNNSYAEFGTRLYS</sequence>
<dbReference type="InterPro" id="IPR039272">
    <property type="entry name" value="CLEC16A/TT9"/>
</dbReference>
<feature type="compositionally biased region" description="Basic and acidic residues" evidence="3">
    <location>
        <begin position="893"/>
        <end position="940"/>
    </location>
</feature>
<dbReference type="InterPro" id="IPR019155">
    <property type="entry name" value="CLEC16A/TT9_N"/>
</dbReference>
<feature type="compositionally biased region" description="Polar residues" evidence="3">
    <location>
        <begin position="984"/>
        <end position="993"/>
    </location>
</feature>
<feature type="region of interest" description="Disordered" evidence="3">
    <location>
        <begin position="411"/>
        <end position="431"/>
    </location>
</feature>
<evidence type="ECO:0000259" key="5">
    <source>
        <dbReference type="Pfam" id="PF19439"/>
    </source>
</evidence>
<feature type="compositionally biased region" description="Low complexity" evidence="3">
    <location>
        <begin position="963"/>
        <end position="975"/>
    </location>
</feature>
<evidence type="ECO:0000313" key="7">
    <source>
        <dbReference type="Proteomes" id="UP000000311"/>
    </source>
</evidence>
<dbReference type="InParanoid" id="E2AWT9"/>
<feature type="region of interest" description="Disordered" evidence="3">
    <location>
        <begin position="893"/>
        <end position="1002"/>
    </location>
</feature>
<gene>
    <name evidence="6" type="ORF">EAG_04193</name>
</gene>
<dbReference type="EMBL" id="GL443425">
    <property type="protein sequence ID" value="EFN62059.1"/>
    <property type="molecule type" value="Genomic_DNA"/>
</dbReference>
<reference evidence="6 7" key="1">
    <citation type="journal article" date="2010" name="Science">
        <title>Genomic comparison of the ants Camponotus floridanus and Harpegnathos saltator.</title>
        <authorList>
            <person name="Bonasio R."/>
            <person name="Zhang G."/>
            <person name="Ye C."/>
            <person name="Mutti N.S."/>
            <person name="Fang X."/>
            <person name="Qin N."/>
            <person name="Donahue G."/>
            <person name="Yang P."/>
            <person name="Li Q."/>
            <person name="Li C."/>
            <person name="Zhang P."/>
            <person name="Huang Z."/>
            <person name="Berger S.L."/>
            <person name="Reinberg D."/>
            <person name="Wang J."/>
            <person name="Liebig J."/>
        </authorList>
    </citation>
    <scope>NUCLEOTIDE SEQUENCE [LARGE SCALE GENOMIC DNA]</scope>
    <source>
        <strain evidence="7">C129</strain>
    </source>
</reference>
<dbReference type="InterPro" id="IPR045820">
    <property type="entry name" value="CLEC16A/TT9_C"/>
</dbReference>
<keyword evidence="2" id="KW-0072">Autophagy</keyword>
<proteinExistence type="inferred from homology"/>
<feature type="region of interest" description="Disordered" evidence="3">
    <location>
        <begin position="1340"/>
        <end position="1362"/>
    </location>
</feature>
<dbReference type="PANTHER" id="PTHR21481:SF0">
    <property type="entry name" value="PROTEIN CLEC16A"/>
    <property type="match status" value="1"/>
</dbReference>
<evidence type="ECO:0000256" key="1">
    <source>
        <dbReference type="ARBA" id="ARBA00006441"/>
    </source>
</evidence>